<accession>A0AAW1RA21</accession>
<evidence type="ECO:0000313" key="2">
    <source>
        <dbReference type="Proteomes" id="UP001489004"/>
    </source>
</evidence>
<evidence type="ECO:0000313" key="1">
    <source>
        <dbReference type="EMBL" id="KAK9830420.1"/>
    </source>
</evidence>
<comment type="caution">
    <text evidence="1">The sequence shown here is derived from an EMBL/GenBank/DDBJ whole genome shotgun (WGS) entry which is preliminary data.</text>
</comment>
<proteinExistence type="predicted"/>
<name>A0AAW1RA21_9CHLO</name>
<dbReference type="EMBL" id="JALJOR010000001">
    <property type="protein sequence ID" value="KAK9830420.1"/>
    <property type="molecule type" value="Genomic_DNA"/>
</dbReference>
<dbReference type="AlphaFoldDB" id="A0AAW1RA21"/>
<dbReference type="Proteomes" id="UP001489004">
    <property type="component" value="Unassembled WGS sequence"/>
</dbReference>
<reference evidence="1 2" key="1">
    <citation type="journal article" date="2024" name="Nat. Commun.">
        <title>Phylogenomics reveals the evolutionary origins of lichenization in chlorophyte algae.</title>
        <authorList>
            <person name="Puginier C."/>
            <person name="Libourel C."/>
            <person name="Otte J."/>
            <person name="Skaloud P."/>
            <person name="Haon M."/>
            <person name="Grisel S."/>
            <person name="Petersen M."/>
            <person name="Berrin J.G."/>
            <person name="Delaux P.M."/>
            <person name="Dal Grande F."/>
            <person name="Keller J."/>
        </authorList>
    </citation>
    <scope>NUCLEOTIDE SEQUENCE [LARGE SCALE GENOMIC DNA]</scope>
    <source>
        <strain evidence="1 2">SAG 2043</strain>
    </source>
</reference>
<protein>
    <submittedName>
        <fullName evidence="1">Uncharacterized protein</fullName>
    </submittedName>
</protein>
<gene>
    <name evidence="1" type="ORF">WJX72_011671</name>
</gene>
<sequence length="511" mass="55301">MPSASAWPPLFLAGDPTSQALQGRLLHSTPWTCRKGAENRGNVLRVVDTKPVLAIHTTIFVAPVSHAQAQSSVVVQNTFDLAFALWSQVPNIYLQGSLVLTPDGLPPNPFTISDRNVTIQPVANATGIVTLDFGSLQTSHRVTVTNGAVVTLKRLQLKNYFFASLETRSYDTFMPFFVVEEQGRLQLTDIQMSMDPHRCQSRSDYPKFAESVRTPWLISLEPSTFQGGFVADANSNITYLVKSALVPQNYMRVSLTTVVPAQVGGHVQLAGTSFFCPPSSAPVPDAVAIASRVWANDQLNLALTQLDSRTILLQQNFSISTATSQPLVIANYRTISLLPAGTQDPKDDPTAMMDITLTSNATSDMWQVGYSGTLSISAITLRLASPCCTQLQLGSGWYFAGTLLAWRLFDTVLPASIQVLAVRYATLTPPAQMALTNVTLTYATCNESSWMPAVTQLESLTASPNASPMMAVYDRAARTLNCANCTFLGTAAEGPILLNQTSIVRLINTTA</sequence>
<keyword evidence="2" id="KW-1185">Reference proteome</keyword>
<organism evidence="1 2">
    <name type="scientific">[Myrmecia] bisecta</name>
    <dbReference type="NCBI Taxonomy" id="41462"/>
    <lineage>
        <taxon>Eukaryota</taxon>
        <taxon>Viridiplantae</taxon>
        <taxon>Chlorophyta</taxon>
        <taxon>core chlorophytes</taxon>
        <taxon>Trebouxiophyceae</taxon>
        <taxon>Trebouxiales</taxon>
        <taxon>Trebouxiaceae</taxon>
        <taxon>Myrmecia</taxon>
    </lineage>
</organism>